<dbReference type="PANTHER" id="PTHR42743:SF11">
    <property type="entry name" value="AMINODEOXYCHORISMATE LYASE"/>
    <property type="match status" value="1"/>
</dbReference>
<dbReference type="RefSeq" id="WP_377057357.1">
    <property type="nucleotide sequence ID" value="NZ_JBHLUU010000001.1"/>
</dbReference>
<dbReference type="PROSITE" id="PS00770">
    <property type="entry name" value="AA_TRANSFER_CLASS_4"/>
    <property type="match status" value="1"/>
</dbReference>
<accession>A0ABV6KKE0</accession>
<evidence type="ECO:0000256" key="2">
    <source>
        <dbReference type="ARBA" id="ARBA00009320"/>
    </source>
</evidence>
<proteinExistence type="inferred from homology"/>
<dbReference type="InterPro" id="IPR036038">
    <property type="entry name" value="Aminotransferase-like"/>
</dbReference>
<evidence type="ECO:0000313" key="6">
    <source>
        <dbReference type="EMBL" id="MFC0473782.1"/>
    </source>
</evidence>
<dbReference type="InterPro" id="IPR050571">
    <property type="entry name" value="Class-IV_PLP-Dep_Aminotrnsfr"/>
</dbReference>
<organism evidence="6 7">
    <name type="scientific">Robertmurraya beringensis</name>
    <dbReference type="NCBI Taxonomy" id="641660"/>
    <lineage>
        <taxon>Bacteria</taxon>
        <taxon>Bacillati</taxon>
        <taxon>Bacillota</taxon>
        <taxon>Bacilli</taxon>
        <taxon>Bacillales</taxon>
        <taxon>Bacillaceae</taxon>
        <taxon>Robertmurraya</taxon>
    </lineage>
</organism>
<comment type="caution">
    <text evidence="6">The sequence shown here is derived from an EMBL/GenBank/DDBJ whole genome shotgun (WGS) entry which is preliminary data.</text>
</comment>
<dbReference type="InterPro" id="IPR043131">
    <property type="entry name" value="BCAT-like_N"/>
</dbReference>
<comment type="similarity">
    <text evidence="2 4">Belongs to the class-IV pyridoxal-phosphate-dependent aminotransferase family.</text>
</comment>
<reference evidence="6 7" key="1">
    <citation type="submission" date="2024-09" db="EMBL/GenBank/DDBJ databases">
        <authorList>
            <person name="Sun Q."/>
            <person name="Mori K."/>
        </authorList>
    </citation>
    <scope>NUCLEOTIDE SEQUENCE [LARGE SCALE GENOMIC DNA]</scope>
    <source>
        <strain evidence="6 7">CGMCC 1.9126</strain>
    </source>
</reference>
<dbReference type="GO" id="GO:0008696">
    <property type="term" value="F:4-amino-4-deoxychorismate lyase activity"/>
    <property type="evidence" value="ECO:0007669"/>
    <property type="project" value="UniProtKB-EC"/>
</dbReference>
<dbReference type="CDD" id="cd00449">
    <property type="entry name" value="PLPDE_IV"/>
    <property type="match status" value="1"/>
</dbReference>
<dbReference type="EC" id="4.1.3.38" evidence="6"/>
<sequence>MYLYMNGEMIQEEEARISPFDHGFLYGMGIFETFRVYDGHPFLLEDHLERLNSSLTMIGIQKIINKDEVIQALKLLLEKNQLSNAYIRLNVSAGVGAVGLPVEPYEHANVMMFVKPLPEAGGPIEKEAQFLKLSRNTPEGSMRLKSHHYMNNLLAKKEIGNRTDVEGIFLTQDGCIAEGIVSNIFWVIDNQLFTPDLDTGILNGITRSFTIELARKKGLQVQEGFYKPDVLDKATEIFVTNSIQEIVAISKFNSLVLPGVKGELFQMLHQAYRLYTHSLWSRKEIK</sequence>
<dbReference type="InterPro" id="IPR018300">
    <property type="entry name" value="Aminotrans_IV_CS"/>
</dbReference>
<evidence type="ECO:0000256" key="3">
    <source>
        <dbReference type="ARBA" id="ARBA00022898"/>
    </source>
</evidence>
<dbReference type="InterPro" id="IPR043132">
    <property type="entry name" value="BCAT-like_C"/>
</dbReference>
<keyword evidence="6" id="KW-0456">Lyase</keyword>
<dbReference type="SUPFAM" id="SSF56752">
    <property type="entry name" value="D-aminoacid aminotransferase-like PLP-dependent enzymes"/>
    <property type="match status" value="1"/>
</dbReference>
<dbReference type="NCBIfam" id="NF005800">
    <property type="entry name" value="PRK07650.1"/>
    <property type="match status" value="1"/>
</dbReference>
<dbReference type="EMBL" id="JBHLUU010000001">
    <property type="protein sequence ID" value="MFC0473782.1"/>
    <property type="molecule type" value="Genomic_DNA"/>
</dbReference>
<dbReference type="Pfam" id="PF01063">
    <property type="entry name" value="Aminotran_4"/>
    <property type="match status" value="1"/>
</dbReference>
<protein>
    <submittedName>
        <fullName evidence="6">Aminodeoxychorismate lyase</fullName>
        <ecNumber evidence="6">4.1.3.38</ecNumber>
    </submittedName>
</protein>
<gene>
    <name evidence="6" type="primary">pabC</name>
    <name evidence="6" type="ORF">ACFFHF_00255</name>
</gene>
<evidence type="ECO:0000256" key="1">
    <source>
        <dbReference type="ARBA" id="ARBA00001933"/>
    </source>
</evidence>
<name>A0ABV6KKE0_9BACI</name>
<evidence type="ECO:0000256" key="4">
    <source>
        <dbReference type="RuleBase" id="RU004106"/>
    </source>
</evidence>
<dbReference type="Gene3D" id="3.20.10.10">
    <property type="entry name" value="D-amino Acid Aminotransferase, subunit A, domain 2"/>
    <property type="match status" value="1"/>
</dbReference>
<dbReference type="InterPro" id="IPR001544">
    <property type="entry name" value="Aminotrans_IV"/>
</dbReference>
<evidence type="ECO:0000313" key="7">
    <source>
        <dbReference type="Proteomes" id="UP001589738"/>
    </source>
</evidence>
<keyword evidence="7" id="KW-1185">Reference proteome</keyword>
<comment type="cofactor">
    <cofactor evidence="1 5">
        <name>pyridoxal 5'-phosphate</name>
        <dbReference type="ChEBI" id="CHEBI:597326"/>
    </cofactor>
</comment>
<evidence type="ECO:0000256" key="5">
    <source>
        <dbReference type="RuleBase" id="RU004516"/>
    </source>
</evidence>
<dbReference type="PANTHER" id="PTHR42743">
    <property type="entry name" value="AMINO-ACID AMINOTRANSFERASE"/>
    <property type="match status" value="1"/>
</dbReference>
<keyword evidence="3 5" id="KW-0663">Pyridoxal phosphate</keyword>
<dbReference type="Gene3D" id="3.30.470.10">
    <property type="match status" value="1"/>
</dbReference>
<dbReference type="Proteomes" id="UP001589738">
    <property type="component" value="Unassembled WGS sequence"/>
</dbReference>